<proteinExistence type="predicted"/>
<dbReference type="PaxDb" id="880073-Calab_2392"/>
<dbReference type="PROSITE" id="PS51257">
    <property type="entry name" value="PROKAR_LIPOPROTEIN"/>
    <property type="match status" value="1"/>
</dbReference>
<protein>
    <recommendedName>
        <fullName evidence="5">Tetratricopeptide repeat-containing protein</fullName>
    </recommendedName>
</protein>
<dbReference type="AlphaFoldDB" id="H1XY75"/>
<reference evidence="1 4" key="2">
    <citation type="submission" date="2016-11" db="EMBL/GenBank/DDBJ databases">
        <title>Genomic analysis of Caldithrix abyssi and proposal of a novel bacterial phylum Caldithrichaeota.</title>
        <authorList>
            <person name="Kublanov I."/>
            <person name="Sigalova O."/>
            <person name="Gavrilov S."/>
            <person name="Lebedinsky A."/>
            <person name="Ivanova N."/>
            <person name="Daum C."/>
            <person name="Reddy T."/>
            <person name="Klenk H.P."/>
            <person name="Goker M."/>
            <person name="Reva O."/>
            <person name="Miroshnichenko M."/>
            <person name="Kyprides N."/>
            <person name="Woyke T."/>
            <person name="Gelfand M."/>
        </authorList>
    </citation>
    <scope>NUCLEOTIDE SEQUENCE [LARGE SCALE GENOMIC DNA]</scope>
    <source>
        <strain evidence="1 4">LF13</strain>
    </source>
</reference>
<dbReference type="SUPFAM" id="SSF48452">
    <property type="entry name" value="TPR-like"/>
    <property type="match status" value="1"/>
</dbReference>
<evidence type="ECO:0000313" key="4">
    <source>
        <dbReference type="Proteomes" id="UP000183868"/>
    </source>
</evidence>
<dbReference type="RefSeq" id="WP_006929210.1">
    <property type="nucleotide sequence ID" value="NZ_CM001402.1"/>
</dbReference>
<sequence length="245" mass="29724">MLTYKDILKIFWLLPLFFMACSSEPQIELIDRLIRQGDYQKARKVIAEEMQKTWADTLQYHRLRYRLIKIQKNELFAPIDSVINTDINKALGLLKNLEDSLKRMEQTNAKFFYFDLYYRKANAYEALNADSLWYRETLKALHQFTDQYELKRDLYERAAFYLAERGKYDEGLKMLDRSFREIRLSRLPEPLKEAYYAYLNGDFEKALRLLESVHESQKDRHWNNMQTYLKNYGNKLSIEERFKLW</sequence>
<gene>
    <name evidence="1" type="ORF">Cabys_1198</name>
    <name evidence="2" type="ORF">Calab_2392</name>
</gene>
<evidence type="ECO:0008006" key="5">
    <source>
        <dbReference type="Google" id="ProtNLM"/>
    </source>
</evidence>
<accession>H1XY75</accession>
<dbReference type="Proteomes" id="UP000004671">
    <property type="component" value="Chromosome"/>
</dbReference>
<dbReference type="HOGENOM" id="CLU_1131956_0_0_0"/>
<dbReference type="EMBL" id="CM001402">
    <property type="protein sequence ID" value="EHO42002.1"/>
    <property type="molecule type" value="Genomic_DNA"/>
</dbReference>
<dbReference type="Proteomes" id="UP000183868">
    <property type="component" value="Chromosome"/>
</dbReference>
<evidence type="ECO:0000313" key="3">
    <source>
        <dbReference type="Proteomes" id="UP000004671"/>
    </source>
</evidence>
<dbReference type="KEGG" id="caby:Cabys_1198"/>
<evidence type="ECO:0000313" key="2">
    <source>
        <dbReference type="EMBL" id="EHO42002.1"/>
    </source>
</evidence>
<dbReference type="InterPro" id="IPR011990">
    <property type="entry name" value="TPR-like_helical_dom_sf"/>
</dbReference>
<organism evidence="2 3">
    <name type="scientific">Caldithrix abyssi DSM 13497</name>
    <dbReference type="NCBI Taxonomy" id="880073"/>
    <lineage>
        <taxon>Bacteria</taxon>
        <taxon>Pseudomonadati</taxon>
        <taxon>Calditrichota</taxon>
        <taxon>Calditrichia</taxon>
        <taxon>Calditrichales</taxon>
        <taxon>Calditrichaceae</taxon>
        <taxon>Caldithrix</taxon>
    </lineage>
</organism>
<keyword evidence="3" id="KW-1185">Reference proteome</keyword>
<name>H1XY75_CALAY</name>
<evidence type="ECO:0000313" key="1">
    <source>
        <dbReference type="EMBL" id="APF17947.1"/>
    </source>
</evidence>
<dbReference type="EMBL" id="CP018099">
    <property type="protein sequence ID" value="APF17947.1"/>
    <property type="molecule type" value="Genomic_DNA"/>
</dbReference>
<dbReference type="STRING" id="880073.Cabys_1198"/>
<reference evidence="2 3" key="1">
    <citation type="submission" date="2011-09" db="EMBL/GenBank/DDBJ databases">
        <title>The permanent draft genome of Caldithrix abyssi DSM 13497.</title>
        <authorList>
            <consortium name="US DOE Joint Genome Institute (JGI-PGF)"/>
            <person name="Lucas S."/>
            <person name="Han J."/>
            <person name="Lapidus A."/>
            <person name="Bruce D."/>
            <person name="Goodwin L."/>
            <person name="Pitluck S."/>
            <person name="Peters L."/>
            <person name="Kyrpides N."/>
            <person name="Mavromatis K."/>
            <person name="Ivanova N."/>
            <person name="Mikhailova N."/>
            <person name="Chertkov O."/>
            <person name="Detter J.C."/>
            <person name="Tapia R."/>
            <person name="Han C."/>
            <person name="Land M."/>
            <person name="Hauser L."/>
            <person name="Markowitz V."/>
            <person name="Cheng J.-F."/>
            <person name="Hugenholtz P."/>
            <person name="Woyke T."/>
            <person name="Wu D."/>
            <person name="Spring S."/>
            <person name="Brambilla E."/>
            <person name="Klenk H.-P."/>
            <person name="Eisen J.A."/>
        </authorList>
    </citation>
    <scope>NUCLEOTIDE SEQUENCE [LARGE SCALE GENOMIC DNA]</scope>
    <source>
        <strain evidence="2 3">DSM 13497</strain>
    </source>
</reference>
<dbReference type="InParanoid" id="H1XY75"/>